<name>A0AAF0BKS0_RHOPA</name>
<keyword evidence="9 14" id="KW-0540">Nuclease</keyword>
<evidence type="ECO:0000256" key="17">
    <source>
        <dbReference type="SAM" id="MobiDB-lite"/>
    </source>
</evidence>
<proteinExistence type="inferred from homology"/>
<comment type="cofactor">
    <cofactor evidence="14 15">
        <name>Mn(2+)</name>
        <dbReference type="ChEBI" id="CHEBI:29035"/>
    </cofactor>
    <cofactor evidence="14 15">
        <name>Mg(2+)</name>
        <dbReference type="ChEBI" id="CHEBI:18420"/>
    </cofactor>
    <text evidence="14 15">Manganese or magnesium. Binds 1 divalent metal ion per monomer in the absence of substrate. May bind a second metal ion after substrate binding.</text>
</comment>
<comment type="similarity">
    <text evidence="5 14 16">Belongs to the RNase HII family.</text>
</comment>
<comment type="subcellular location">
    <subcellularLocation>
        <location evidence="4 14">Cytoplasm</location>
    </subcellularLocation>
</comment>
<reference evidence="19 20" key="1">
    <citation type="journal article" date="2004" name="Nat. Biotechnol.">
        <title>Complete genome sequence of the metabolically versatile photosynthetic bacterium Rhodopseudomonas palustris.</title>
        <authorList>
            <person name="Larimer F.W."/>
            <person name="Chain P."/>
            <person name="Hauser L."/>
            <person name="Lamerdin J."/>
            <person name="Malfatti S."/>
            <person name="Do L."/>
            <person name="Land M.L."/>
            <person name="Pelletier D.A."/>
            <person name="Beatty J.T."/>
            <person name="Lang A.S."/>
            <person name="Tabita F.R."/>
            <person name="Gibson J.L."/>
            <person name="Hanson T.E."/>
            <person name="Bobst C."/>
            <person name="Torres J.L."/>
            <person name="Peres C."/>
            <person name="Harrison F.H."/>
            <person name="Gibson J."/>
            <person name="Harwood C.S."/>
        </authorList>
    </citation>
    <scope>NUCLEOTIDE SEQUENCE [LARGE SCALE GENOMIC DNA]</scope>
    <source>
        <strain evidence="20">ATCC BAA-98 / CGA009</strain>
    </source>
</reference>
<evidence type="ECO:0000256" key="3">
    <source>
        <dbReference type="ARBA" id="ARBA00004065"/>
    </source>
</evidence>
<dbReference type="SMR" id="A0AAF0BKS0"/>
<dbReference type="InterPro" id="IPR012337">
    <property type="entry name" value="RNaseH-like_sf"/>
</dbReference>
<dbReference type="InterPro" id="IPR036397">
    <property type="entry name" value="RNaseH_sf"/>
</dbReference>
<dbReference type="NCBIfam" id="NF000595">
    <property type="entry name" value="PRK00015.1-3"/>
    <property type="match status" value="1"/>
</dbReference>
<dbReference type="InterPro" id="IPR022898">
    <property type="entry name" value="RNase_HII"/>
</dbReference>
<organism evidence="19 20">
    <name type="scientific">Rhodopseudomonas palustris (strain ATCC BAA-98 / CGA009)</name>
    <dbReference type="NCBI Taxonomy" id="258594"/>
    <lineage>
        <taxon>Bacteria</taxon>
        <taxon>Pseudomonadati</taxon>
        <taxon>Pseudomonadota</taxon>
        <taxon>Alphaproteobacteria</taxon>
        <taxon>Hyphomicrobiales</taxon>
        <taxon>Nitrobacteraceae</taxon>
        <taxon>Rhodopseudomonas</taxon>
    </lineage>
</organism>
<dbReference type="InterPro" id="IPR001352">
    <property type="entry name" value="RNase_HII/HIII"/>
</dbReference>
<feature type="compositionally biased region" description="Low complexity" evidence="17">
    <location>
        <begin position="36"/>
        <end position="53"/>
    </location>
</feature>
<keyword evidence="20" id="KW-1185">Reference proteome</keyword>
<dbReference type="GO" id="GO:0004523">
    <property type="term" value="F:RNA-DNA hybrid ribonuclease activity"/>
    <property type="evidence" value="ECO:0007669"/>
    <property type="project" value="UniProtKB-UniRule"/>
</dbReference>
<dbReference type="PANTHER" id="PTHR10954">
    <property type="entry name" value="RIBONUCLEASE H2 SUBUNIT A"/>
    <property type="match status" value="1"/>
</dbReference>
<keyword evidence="11 14" id="KW-0255">Endonuclease</keyword>
<sequence length="304" mass="32176">MIRDTKQPIKVPAKPASRSGGKAKTVKPKTVKPKAVKAADGKAASAKASTSKAAVSKTSAKAAAAKPASAKGLKGVIAMAPPSFRRERALIKRGIWPIAGCDEAGRGPLAGPVVAAAVVLDPKRVPKGLDDSKRLSAEKREALFEEICATAQVSVVYASPERINRDNILRASLWALTRAVHALPDLPRHVFVDGRDRLATQCDCEAVIGGDGLIASIAAASIIAKVSRDRLMCKLAEQCPGYGFEQHKGYGVPEHLDALARLGPTVHHRRFFAPVAAAWQKIEGAPQPQIRDLFEADVTVEATA</sequence>
<comment type="function">
    <text evidence="3 14 16">Endonuclease that specifically degrades the RNA of RNA-DNA hybrids.</text>
</comment>
<evidence type="ECO:0000256" key="12">
    <source>
        <dbReference type="ARBA" id="ARBA00022801"/>
    </source>
</evidence>
<evidence type="ECO:0000313" key="20">
    <source>
        <dbReference type="Proteomes" id="UP000001426"/>
    </source>
</evidence>
<dbReference type="InterPro" id="IPR024567">
    <property type="entry name" value="RNase_HII/HIII_dom"/>
</dbReference>
<evidence type="ECO:0000256" key="15">
    <source>
        <dbReference type="PROSITE-ProRule" id="PRU01319"/>
    </source>
</evidence>
<comment type="catalytic activity">
    <reaction evidence="1 14 15 16">
        <text>Endonucleolytic cleavage to 5'-phosphomonoester.</text>
        <dbReference type="EC" id="3.1.26.4"/>
    </reaction>
</comment>
<evidence type="ECO:0000256" key="6">
    <source>
        <dbReference type="ARBA" id="ARBA00012180"/>
    </source>
</evidence>
<dbReference type="EMBL" id="CP116810">
    <property type="protein sequence ID" value="WCL91165.1"/>
    <property type="molecule type" value="Genomic_DNA"/>
</dbReference>
<dbReference type="AlphaFoldDB" id="A0AAF0BKS0"/>
<dbReference type="GO" id="GO:0032299">
    <property type="term" value="C:ribonuclease H2 complex"/>
    <property type="evidence" value="ECO:0007669"/>
    <property type="project" value="TreeGrafter"/>
</dbReference>
<dbReference type="CDD" id="cd07182">
    <property type="entry name" value="RNase_HII_bacteria_HII_like"/>
    <property type="match status" value="1"/>
</dbReference>
<dbReference type="GeneID" id="66892053"/>
<evidence type="ECO:0000256" key="9">
    <source>
        <dbReference type="ARBA" id="ARBA00022722"/>
    </source>
</evidence>
<dbReference type="EC" id="3.1.26.4" evidence="6 14"/>
<evidence type="ECO:0000256" key="7">
    <source>
        <dbReference type="ARBA" id="ARBA00019179"/>
    </source>
</evidence>
<comment type="cofactor">
    <cofactor evidence="2">
        <name>Mg(2+)</name>
        <dbReference type="ChEBI" id="CHEBI:18420"/>
    </cofactor>
</comment>
<dbReference type="GO" id="GO:0030145">
    <property type="term" value="F:manganese ion binding"/>
    <property type="evidence" value="ECO:0007669"/>
    <property type="project" value="UniProtKB-UniRule"/>
</dbReference>
<keyword evidence="8 14" id="KW-0963">Cytoplasm</keyword>
<protein>
    <recommendedName>
        <fullName evidence="7 14">Ribonuclease HII</fullName>
        <shortName evidence="14">RNase HII</shortName>
        <ecNumber evidence="6 14">3.1.26.4</ecNumber>
    </recommendedName>
</protein>
<feature type="region of interest" description="Disordered" evidence="17">
    <location>
        <begin position="1"/>
        <end position="53"/>
    </location>
</feature>
<dbReference type="PANTHER" id="PTHR10954:SF18">
    <property type="entry name" value="RIBONUCLEASE HII"/>
    <property type="match status" value="1"/>
</dbReference>
<dbReference type="GO" id="GO:0006298">
    <property type="term" value="P:mismatch repair"/>
    <property type="evidence" value="ECO:0007669"/>
    <property type="project" value="TreeGrafter"/>
</dbReference>
<evidence type="ECO:0000256" key="14">
    <source>
        <dbReference type="HAMAP-Rule" id="MF_00052"/>
    </source>
</evidence>
<keyword evidence="13 14" id="KW-0464">Manganese</keyword>
<evidence type="ECO:0000256" key="4">
    <source>
        <dbReference type="ARBA" id="ARBA00004496"/>
    </source>
</evidence>
<feature type="binding site" evidence="14 15">
    <location>
        <position position="103"/>
    </location>
    <ligand>
        <name>a divalent metal cation</name>
        <dbReference type="ChEBI" id="CHEBI:60240"/>
    </ligand>
</feature>
<dbReference type="Pfam" id="PF01351">
    <property type="entry name" value="RNase_HII"/>
    <property type="match status" value="1"/>
</dbReference>
<keyword evidence="12 14" id="KW-0378">Hydrolase</keyword>
<dbReference type="Proteomes" id="UP000001426">
    <property type="component" value="Chromosome"/>
</dbReference>
<dbReference type="GO" id="GO:0003723">
    <property type="term" value="F:RNA binding"/>
    <property type="evidence" value="ECO:0007669"/>
    <property type="project" value="UniProtKB-UniRule"/>
</dbReference>
<feature type="domain" description="RNase H type-2" evidence="18">
    <location>
        <begin position="96"/>
        <end position="284"/>
    </location>
</feature>
<accession>A0AAF0BKS0</accession>
<feature type="binding site" evidence="14 15">
    <location>
        <position position="193"/>
    </location>
    <ligand>
        <name>a divalent metal cation</name>
        <dbReference type="ChEBI" id="CHEBI:60240"/>
    </ligand>
</feature>
<keyword evidence="10 14" id="KW-0479">Metal-binding</keyword>
<evidence type="ECO:0000256" key="8">
    <source>
        <dbReference type="ARBA" id="ARBA00022490"/>
    </source>
</evidence>
<evidence type="ECO:0000256" key="11">
    <source>
        <dbReference type="ARBA" id="ARBA00022759"/>
    </source>
</evidence>
<evidence type="ECO:0000313" key="19">
    <source>
        <dbReference type="EMBL" id="WCL91165.1"/>
    </source>
</evidence>
<dbReference type="RefSeq" id="WP_011156567.1">
    <property type="nucleotide sequence ID" value="NZ_CP116810.1"/>
</dbReference>
<evidence type="ECO:0000256" key="2">
    <source>
        <dbReference type="ARBA" id="ARBA00001946"/>
    </source>
</evidence>
<feature type="binding site" evidence="14 15">
    <location>
        <position position="102"/>
    </location>
    <ligand>
        <name>a divalent metal cation</name>
        <dbReference type="ChEBI" id="CHEBI:60240"/>
    </ligand>
</feature>
<dbReference type="Gene3D" id="3.30.420.10">
    <property type="entry name" value="Ribonuclease H-like superfamily/Ribonuclease H"/>
    <property type="match status" value="1"/>
</dbReference>
<evidence type="ECO:0000256" key="10">
    <source>
        <dbReference type="ARBA" id="ARBA00022723"/>
    </source>
</evidence>
<dbReference type="SUPFAM" id="SSF53098">
    <property type="entry name" value="Ribonuclease H-like"/>
    <property type="match status" value="1"/>
</dbReference>
<dbReference type="GO" id="GO:0043137">
    <property type="term" value="P:DNA replication, removal of RNA primer"/>
    <property type="evidence" value="ECO:0007669"/>
    <property type="project" value="TreeGrafter"/>
</dbReference>
<evidence type="ECO:0000256" key="1">
    <source>
        <dbReference type="ARBA" id="ARBA00000077"/>
    </source>
</evidence>
<dbReference type="FunFam" id="3.30.420.10:FF:000078">
    <property type="entry name" value="Ribonuclease HII"/>
    <property type="match status" value="1"/>
</dbReference>
<evidence type="ECO:0000256" key="13">
    <source>
        <dbReference type="ARBA" id="ARBA00023211"/>
    </source>
</evidence>
<evidence type="ECO:0000259" key="18">
    <source>
        <dbReference type="PROSITE" id="PS51975"/>
    </source>
</evidence>
<dbReference type="PROSITE" id="PS51975">
    <property type="entry name" value="RNASE_H_2"/>
    <property type="match status" value="1"/>
</dbReference>
<dbReference type="GO" id="GO:0005737">
    <property type="term" value="C:cytoplasm"/>
    <property type="evidence" value="ECO:0007669"/>
    <property type="project" value="UniProtKB-SubCell"/>
</dbReference>
<gene>
    <name evidence="14" type="primary">rnhB</name>
    <name evidence="19" type="ORF">TX73_005315</name>
</gene>
<dbReference type="HAMAP" id="MF_00052_B">
    <property type="entry name" value="RNase_HII_B"/>
    <property type="match status" value="1"/>
</dbReference>
<dbReference type="KEGG" id="rpa:TX73_005315"/>
<evidence type="ECO:0000256" key="5">
    <source>
        <dbReference type="ARBA" id="ARBA00007383"/>
    </source>
</evidence>
<feature type="compositionally biased region" description="Basic residues" evidence="17">
    <location>
        <begin position="24"/>
        <end position="35"/>
    </location>
</feature>
<evidence type="ECO:0000256" key="16">
    <source>
        <dbReference type="RuleBase" id="RU003515"/>
    </source>
</evidence>